<dbReference type="AlphaFoldDB" id="A0AAQ3LC59"/>
<dbReference type="KEGG" id="puo:RZN69_09940"/>
<feature type="domain" description="DUF4955" evidence="2">
    <location>
        <begin position="373"/>
        <end position="526"/>
    </location>
</feature>
<feature type="domain" description="Rhamnogalacturonase A/B/Epimerase-like pectate lyase" evidence="1">
    <location>
        <begin position="64"/>
        <end position="129"/>
    </location>
</feature>
<evidence type="ECO:0000313" key="3">
    <source>
        <dbReference type="EMBL" id="WOO43409.1"/>
    </source>
</evidence>
<dbReference type="EMBL" id="CP136920">
    <property type="protein sequence ID" value="WOO43409.1"/>
    <property type="molecule type" value="Genomic_DNA"/>
</dbReference>
<organism evidence="3 4">
    <name type="scientific">Rubellicoccus peritrichatus</name>
    <dbReference type="NCBI Taxonomy" id="3080537"/>
    <lineage>
        <taxon>Bacteria</taxon>
        <taxon>Pseudomonadati</taxon>
        <taxon>Verrucomicrobiota</taxon>
        <taxon>Opitutia</taxon>
        <taxon>Puniceicoccales</taxon>
        <taxon>Cerasicoccaceae</taxon>
        <taxon>Rubellicoccus</taxon>
    </lineage>
</organism>
<dbReference type="InterPro" id="IPR011050">
    <property type="entry name" value="Pectin_lyase_fold/virulence"/>
</dbReference>
<evidence type="ECO:0000259" key="2">
    <source>
        <dbReference type="Pfam" id="PF16315"/>
    </source>
</evidence>
<reference evidence="3 4" key="1">
    <citation type="submission" date="2023-10" db="EMBL/GenBank/DDBJ databases">
        <title>Rubellicoccus peritrichatus gen. nov., sp. nov., isolated from an algae of coral reef tank.</title>
        <authorList>
            <person name="Luo J."/>
        </authorList>
    </citation>
    <scope>NUCLEOTIDE SEQUENCE [LARGE SCALE GENOMIC DNA]</scope>
    <source>
        <strain evidence="3 4">CR14</strain>
    </source>
</reference>
<sequence>MIKCIIPIFLSLSLASLSVGQTSSIWKKYQEAKKAGNEEPLPDYSYAGYGFGEKAIPDVEAEVFNVTDFGAFPDDGKADLEGIQDAINAAEENGGGIVFFPPGRFLVSEVEGASKCIEIRGSNIVLRGSGSDEGGTTLFMRHRLFPADPKIGWSIPPAVYFTPLDKGLSSREILMAKGNAEARLAADAQRGDFQIKVADASGFKVGEVVSIAAEGTRLNSYYLDGLKTRENWERINTRGVAVTEKHLIKKIEGNTLVFHAPLHDRFLVSDDWAVIVYPVLEECGFEDIHVEGNFHEVYVHHKQNGFGAVSMESCLNSWIRRCRFTNLINGAAFSGCVASSMLLNEIGGNPGHSSFSISFGTNNLFGLSRDVCGYYHGPNVSHLAIGSVVWRYTADHGARGGPDFHATFPQVTLWDACDSKYLDSHGGNFKDLPNHLGGLTLWNFNQTGKPDKDVDYWDLLPGQPDKPYGPLTVVKPTIVGFHGADTTFDRSTVGYLESLGRAVSPESLYEAQLELRLGKKPEWIEQAKTEWKEIIEDRTE</sequence>
<dbReference type="Gene3D" id="2.160.20.10">
    <property type="entry name" value="Single-stranded right-handed beta-helix, Pectin lyase-like"/>
    <property type="match status" value="1"/>
</dbReference>
<proteinExistence type="predicted"/>
<keyword evidence="4" id="KW-1185">Reference proteome</keyword>
<protein>
    <submittedName>
        <fullName evidence="3">DUF4955 domain-containing protein</fullName>
    </submittedName>
</protein>
<name>A0AAQ3LC59_9BACT</name>
<dbReference type="InterPro" id="IPR032532">
    <property type="entry name" value="DUF4955"/>
</dbReference>
<dbReference type="Pfam" id="PF16315">
    <property type="entry name" value="DUF4955"/>
    <property type="match status" value="1"/>
</dbReference>
<dbReference type="InterPro" id="IPR012334">
    <property type="entry name" value="Pectin_lyas_fold"/>
</dbReference>
<dbReference type="Pfam" id="PF12708">
    <property type="entry name" value="Pect-lyase_RHGA_epim"/>
    <property type="match status" value="1"/>
</dbReference>
<accession>A0AAQ3LC59</accession>
<dbReference type="Proteomes" id="UP001304300">
    <property type="component" value="Chromosome"/>
</dbReference>
<dbReference type="RefSeq" id="WP_317835961.1">
    <property type="nucleotide sequence ID" value="NZ_CP136920.1"/>
</dbReference>
<dbReference type="InterPro" id="IPR024535">
    <property type="entry name" value="RHGA/B-epi-like_pectate_lyase"/>
</dbReference>
<dbReference type="SUPFAM" id="SSF51126">
    <property type="entry name" value="Pectin lyase-like"/>
    <property type="match status" value="1"/>
</dbReference>
<evidence type="ECO:0000313" key="4">
    <source>
        <dbReference type="Proteomes" id="UP001304300"/>
    </source>
</evidence>
<gene>
    <name evidence="3" type="ORF">RZN69_09940</name>
</gene>
<evidence type="ECO:0000259" key="1">
    <source>
        <dbReference type="Pfam" id="PF12708"/>
    </source>
</evidence>